<keyword evidence="3" id="KW-1185">Reference proteome</keyword>
<keyword evidence="1" id="KW-0175">Coiled coil</keyword>
<feature type="non-terminal residue" evidence="2">
    <location>
        <position position="141"/>
    </location>
</feature>
<dbReference type="AlphaFoldDB" id="A0A9P0YL93"/>
<organism evidence="2 3">
    <name type="scientific">Cuscuta europaea</name>
    <name type="common">European dodder</name>
    <dbReference type="NCBI Taxonomy" id="41803"/>
    <lineage>
        <taxon>Eukaryota</taxon>
        <taxon>Viridiplantae</taxon>
        <taxon>Streptophyta</taxon>
        <taxon>Embryophyta</taxon>
        <taxon>Tracheophyta</taxon>
        <taxon>Spermatophyta</taxon>
        <taxon>Magnoliopsida</taxon>
        <taxon>eudicotyledons</taxon>
        <taxon>Gunneridae</taxon>
        <taxon>Pentapetalae</taxon>
        <taxon>asterids</taxon>
        <taxon>lamiids</taxon>
        <taxon>Solanales</taxon>
        <taxon>Convolvulaceae</taxon>
        <taxon>Cuscuteae</taxon>
        <taxon>Cuscuta</taxon>
        <taxon>Cuscuta subgen. Cuscuta</taxon>
    </lineage>
</organism>
<evidence type="ECO:0000313" key="3">
    <source>
        <dbReference type="Proteomes" id="UP001152484"/>
    </source>
</evidence>
<dbReference type="Proteomes" id="UP001152484">
    <property type="component" value="Unassembled WGS sequence"/>
</dbReference>
<proteinExistence type="predicted"/>
<dbReference type="EMBL" id="CAMAPE010000005">
    <property type="protein sequence ID" value="CAH9066624.1"/>
    <property type="molecule type" value="Genomic_DNA"/>
</dbReference>
<gene>
    <name evidence="2" type="ORF">CEURO_LOCUS2412</name>
</gene>
<evidence type="ECO:0000313" key="2">
    <source>
        <dbReference type="EMBL" id="CAH9066624.1"/>
    </source>
</evidence>
<comment type="caution">
    <text evidence="2">The sequence shown here is derived from an EMBL/GenBank/DDBJ whole genome shotgun (WGS) entry which is preliminary data.</text>
</comment>
<reference evidence="2" key="1">
    <citation type="submission" date="2022-07" db="EMBL/GenBank/DDBJ databases">
        <authorList>
            <person name="Macas J."/>
            <person name="Novak P."/>
            <person name="Neumann P."/>
        </authorList>
    </citation>
    <scope>NUCLEOTIDE SEQUENCE</scope>
</reference>
<protein>
    <submittedName>
        <fullName evidence="2">Uncharacterized protein</fullName>
    </submittedName>
</protein>
<feature type="coiled-coil region" evidence="1">
    <location>
        <begin position="14"/>
        <end position="93"/>
    </location>
</feature>
<sequence length="141" mass="15916">MESHKRQYREIARLKELEQKAASADEAVACLDRLREDAKALQQRADEAAAVRDDALAKLEESQKALEAERRKNEEAVKAKAEAEAAAVKAADEAVEQFLAEGWKADERLPWCYEVVAARLEDWGMNSPAGQEYFSREMAIY</sequence>
<name>A0A9P0YL93_CUSEU</name>
<accession>A0A9P0YL93</accession>
<evidence type="ECO:0000256" key="1">
    <source>
        <dbReference type="SAM" id="Coils"/>
    </source>
</evidence>